<sequence>MVLILVTSISFYTPLAIAMYYINRHSPSIKYRNPSETVFVALSAFLNGLGRCLGPLFVDDISCTLRLLYLGISKRYAIAFESNTKYSVHPDEGRRGTQYFDILLDSIVDRILVETLPRFQRDLDIFINVAIVHALILIHILQPLRMVLQSMRRDLDLKTLRGTAGVLNAYLQTTDGFDAFSMFAKSDFMVECVFGWRAIVDYRTEAPDHTSAVDIYNQLIAPTTEAPDHPSAVDIYNQFIAPTSALPYR</sequence>
<name>A0A9X8H7F4_APHAT</name>
<dbReference type="AlphaFoldDB" id="A0A9X8H7F4"/>
<protein>
    <submittedName>
        <fullName evidence="2">Uncharacterized protein</fullName>
    </submittedName>
</protein>
<dbReference type="Proteomes" id="UP000275652">
    <property type="component" value="Unassembled WGS sequence"/>
</dbReference>
<evidence type="ECO:0000313" key="2">
    <source>
        <dbReference type="EMBL" id="RLO03488.1"/>
    </source>
</evidence>
<dbReference type="EMBL" id="QUTI01030819">
    <property type="protein sequence ID" value="RLO03488.1"/>
    <property type="molecule type" value="Genomic_DNA"/>
</dbReference>
<evidence type="ECO:0000313" key="3">
    <source>
        <dbReference type="Proteomes" id="UP000275652"/>
    </source>
</evidence>
<evidence type="ECO:0000256" key="1">
    <source>
        <dbReference type="SAM" id="Phobius"/>
    </source>
</evidence>
<keyword evidence="1" id="KW-1133">Transmembrane helix</keyword>
<comment type="caution">
    <text evidence="2">The sequence shown here is derived from an EMBL/GenBank/DDBJ whole genome shotgun (WGS) entry which is preliminary data.</text>
</comment>
<feature type="transmembrane region" description="Helical" evidence="1">
    <location>
        <begin position="125"/>
        <end position="144"/>
    </location>
</feature>
<keyword evidence="1" id="KW-0472">Membrane</keyword>
<accession>A0A9X8H7F4</accession>
<reference evidence="2 3" key="1">
    <citation type="journal article" date="2018" name="J. Invertebr. Pathol.">
        <title>New genotyping method for the causative agent of crayfish plague (Aphanomyces astaci) based on whole genome data.</title>
        <authorList>
            <person name="Minardi D."/>
            <person name="Studholme D.J."/>
            <person name="van der Giezen M."/>
            <person name="Pretto T."/>
            <person name="Oidtmann B."/>
        </authorList>
    </citation>
    <scope>NUCLEOTIDE SEQUENCE [LARGE SCALE GENOMIC DNA]</scope>
    <source>
        <strain evidence="2 3">KB13</strain>
    </source>
</reference>
<gene>
    <name evidence="2" type="ORF">DYB28_010488</name>
</gene>
<proteinExistence type="predicted"/>
<keyword evidence="1" id="KW-0812">Transmembrane</keyword>
<organism evidence="2 3">
    <name type="scientific">Aphanomyces astaci</name>
    <name type="common">Crayfish plague agent</name>
    <dbReference type="NCBI Taxonomy" id="112090"/>
    <lineage>
        <taxon>Eukaryota</taxon>
        <taxon>Sar</taxon>
        <taxon>Stramenopiles</taxon>
        <taxon>Oomycota</taxon>
        <taxon>Saprolegniomycetes</taxon>
        <taxon>Saprolegniales</taxon>
        <taxon>Verrucalvaceae</taxon>
        <taxon>Aphanomyces</taxon>
    </lineage>
</organism>